<dbReference type="SUPFAM" id="SSF52980">
    <property type="entry name" value="Restriction endonuclease-like"/>
    <property type="match status" value="1"/>
</dbReference>
<dbReference type="Pfam" id="PF13087">
    <property type="entry name" value="AAA_12"/>
    <property type="match status" value="1"/>
</dbReference>
<evidence type="ECO:0000259" key="2">
    <source>
        <dbReference type="Pfam" id="PF13086"/>
    </source>
</evidence>
<dbReference type="InterPro" id="IPR025103">
    <property type="entry name" value="DUF4011"/>
</dbReference>
<proteinExistence type="predicted"/>
<feature type="domain" description="DNA2/NAM7 helicase-like C-terminal" evidence="3">
    <location>
        <begin position="1403"/>
        <end position="1597"/>
    </location>
</feature>
<dbReference type="InterPro" id="IPR011335">
    <property type="entry name" value="Restrct_endonuc-II-like"/>
</dbReference>
<dbReference type="SUPFAM" id="SSF52540">
    <property type="entry name" value="P-loop containing nucleoside triphosphate hydrolases"/>
    <property type="match status" value="1"/>
</dbReference>
<reference evidence="5" key="1">
    <citation type="submission" date="2018-06" db="EMBL/GenBank/DDBJ databases">
        <authorList>
            <person name="Zhirakovskaya E."/>
        </authorList>
    </citation>
    <scope>NUCLEOTIDE SEQUENCE</scope>
</reference>
<sequence length="1770" mass="200397">MTEQASLDESAAKIKPETSGVSIKTTVIAKINLALQQNAFPVIRDIEIKNNTENKFSEIELTVTSEPKFIIERTWPIDRLAKKSQLILDDNRIELKSEYLREITESLNGELIFTLKKDNEVIDACTKKVQLLAKEEWGGAGSLPEILAAFVQPNDPAVQGILRDASKLLQASGHSKSLDGYQSNSPKRVAIIVSAIWSAICKLDLTYANPPASFETNGQKVRLPSKILETRLATCLDTALLFASCIEQVGLNSVVILTEGHAFTGCWLADEDFSASVIYEAQPLRKRIQLKELIVFETTLVTHIPPAKFSLASQEGKNKLDADAEFVLAVDIKRARLSSIKPLSDKDLVGNARLDVQVDEVEIAIDIPDDLPEQSYVTEPTEHVIPSTPEARVENWKRQLLDLTMRNRLLNFTTRSRSISLECYDLGKLEDYLAGGMQFKVSSAEAHKLDSDPRSEKIHLQQQHENLRVERIKRLLDKKELVAKQDKKKLDSDLLELYRQGRAAIQEGGTNILYIAIGFLKWQQPNQPDRTYKAPLILIPIALTRKSVNSGFKLQLHDDEPRFNPTLLQMLKQDFGLDIVELADELPTDDHGLDIEVIWNIVRREIRDIEGWEVEEAAVISTFSFSKYLMWMDLCERVDDLKNSPVVKHLIESPRDSYTGGANIPFPDERKLDQKKHPKDTYTPMLADSSQMAAVYAAEEGKDFVLIGPPGTGKSQTITNIISQLLATGKTVLFVSEKTAALEVVYRRLHEVGLGEHCLELHSAKAKKAEVIRQLDSAWEGKSASSIDWQREADRLAKLREGLNVYVSRLHHVYPNGLTPHQAMGVIIRDSDIPKIDLKWSHPNKHNLDAFEALQDIAKRIDINAAELDGIEDNPLAEIATWEWSPSWQSELLVLAGKLKQQAELLLNTQVSYLASLKLNVVFKTEGQLQALNVIASKLPEAYTESYQFGFSAQGGVYRKDLLALVELIKKYNAIMKNTCCGYKRNVFELPLDEFKIQWLNAENKWFLTKWLDRRKVKNPLKINLSSGELGENVLSDLALLIEANELKTKIEKYKPLSNAIGKYWDGLDSDVTWILKATNWLDVVLSAISNISDDPDETFEVKQRLASLIENQNEQLDKTAPIGAKGQAYIKQLKEFDIIMPELQIAISQTETNVFDAKGNTDYYQKINMICDRWLNNAKKLPYWCAWRKVRQEAVAVGLTPLVDAIEKGYVKGFNVEQLLLVNYSRWWVNTVVDNDEALRTFIPAEHRLRIKEFHQLDEAFMKLTKQYVKAKLSANIPDRKNVAKKSEWGILIREIQKKSRHMPLRQLISKMPDVLTKLMPCIMMSPMSISQYMPSDCKAFDVVIFDEASQITVCDAIGAIARAKQSIVVGDPKQLPPTSFFGRRADSDEMQDDDFDDDLESILDECLAANIPHMKLNWHYRSKCESLITFSNHRYYNGTLITFPNTDTTGMSVYYHSVDSVYKEGKNRINRGEAEAIVNEVVSQLRNPDFNKSIGVVTFNSEQQKLISDLFEIARGEYPEIEHHFEEDKYDAVFIKNIESVQGDERDLIYFSITFGKDAAGKLSMNFGPMNKSGGTRRLNVAISRAKEEMHIFASLKPEQIDLSRTASEGVRDLKHFLEYAQRGSRALVEAVDAPGGYFDSPFEQAVAERLESRGWTTHSQVGVSGFRIDLGIINPDAPGKYLSAVECDGATYHRSATARDRDFLREKVLRGLGWKVLRIWSTDWWMDSASALDRVDKKLHEILDAYRLDKSAKVEEKSELNVNIERD</sequence>
<dbReference type="Pfam" id="PF13086">
    <property type="entry name" value="AAA_11"/>
    <property type="match status" value="2"/>
</dbReference>
<dbReference type="InterPro" id="IPR045055">
    <property type="entry name" value="DNA2/NAM7-like"/>
</dbReference>
<keyword evidence="5" id="KW-0547">Nucleotide-binding</keyword>
<accession>A0A3B0WWI2</accession>
<dbReference type="Pfam" id="PF18741">
    <property type="entry name" value="MTES_1575"/>
    <property type="match status" value="1"/>
</dbReference>
<dbReference type="InterPro" id="IPR027417">
    <property type="entry name" value="P-loop_NTPase"/>
</dbReference>
<dbReference type="PANTHER" id="PTHR10887:SF495">
    <property type="entry name" value="HELICASE SENATAXIN ISOFORM X1-RELATED"/>
    <property type="match status" value="1"/>
</dbReference>
<evidence type="ECO:0000256" key="1">
    <source>
        <dbReference type="SAM" id="MobiDB-lite"/>
    </source>
</evidence>
<dbReference type="CDD" id="cd18808">
    <property type="entry name" value="SF1_C_Upf1"/>
    <property type="match status" value="1"/>
</dbReference>
<dbReference type="InterPro" id="IPR041679">
    <property type="entry name" value="DNA2/NAM7-like_C"/>
</dbReference>
<feature type="domain" description="DNA2/NAM7 helicase helicase" evidence="2">
    <location>
        <begin position="688"/>
        <end position="778"/>
    </location>
</feature>
<dbReference type="Pfam" id="PF13195">
    <property type="entry name" value="DUF4011"/>
    <property type="match status" value="1"/>
</dbReference>
<dbReference type="EMBL" id="UOFF01000266">
    <property type="protein sequence ID" value="VAW56663.1"/>
    <property type="molecule type" value="Genomic_DNA"/>
</dbReference>
<dbReference type="Gene3D" id="3.40.50.300">
    <property type="entry name" value="P-loop containing nucleotide triphosphate hydrolases"/>
    <property type="match status" value="3"/>
</dbReference>
<dbReference type="InterPro" id="IPR049468">
    <property type="entry name" value="Restrct_endonuc-II-like_dom"/>
</dbReference>
<organism evidence="5">
    <name type="scientific">hydrothermal vent metagenome</name>
    <dbReference type="NCBI Taxonomy" id="652676"/>
    <lineage>
        <taxon>unclassified sequences</taxon>
        <taxon>metagenomes</taxon>
        <taxon>ecological metagenomes</taxon>
    </lineage>
</organism>
<dbReference type="InterPro" id="IPR041677">
    <property type="entry name" value="DNA2/NAM7_AAA_11"/>
</dbReference>
<evidence type="ECO:0000259" key="3">
    <source>
        <dbReference type="Pfam" id="PF13087"/>
    </source>
</evidence>
<dbReference type="GO" id="GO:0004386">
    <property type="term" value="F:helicase activity"/>
    <property type="evidence" value="ECO:0007669"/>
    <property type="project" value="UniProtKB-KW"/>
</dbReference>
<evidence type="ECO:0000313" key="5">
    <source>
        <dbReference type="EMBL" id="VAW56663.1"/>
    </source>
</evidence>
<dbReference type="FunFam" id="3.40.960.10:FF:000002">
    <property type="entry name" value="DNA helicase related protein"/>
    <property type="match status" value="1"/>
</dbReference>
<dbReference type="FunFam" id="3.40.50.300:FF:002063">
    <property type="entry name" value="DNA helicase related protein"/>
    <property type="match status" value="1"/>
</dbReference>
<dbReference type="InterPro" id="IPR047187">
    <property type="entry name" value="SF1_C_Upf1"/>
</dbReference>
<feature type="domain" description="Restriction endonuclease type II-like" evidence="4">
    <location>
        <begin position="1645"/>
        <end position="1742"/>
    </location>
</feature>
<keyword evidence="5" id="KW-0347">Helicase</keyword>
<keyword evidence="5" id="KW-0378">Hydrolase</keyword>
<gene>
    <name evidence="5" type="ORF">MNBD_GAMMA07-13</name>
</gene>
<keyword evidence="5" id="KW-0067">ATP-binding</keyword>
<protein>
    <submittedName>
        <fullName evidence="5">DNA helicase related protein</fullName>
    </submittedName>
</protein>
<feature type="region of interest" description="Disordered" evidence="1">
    <location>
        <begin position="660"/>
        <end position="681"/>
    </location>
</feature>
<dbReference type="Gene3D" id="3.40.960.10">
    <property type="entry name" value="VSR Endonuclease"/>
    <property type="match status" value="1"/>
</dbReference>
<name>A0A3B0WWI2_9ZZZZ</name>
<evidence type="ECO:0000259" key="4">
    <source>
        <dbReference type="Pfam" id="PF18741"/>
    </source>
</evidence>
<feature type="domain" description="DNA2/NAM7 helicase helicase" evidence="2">
    <location>
        <begin position="1333"/>
        <end position="1381"/>
    </location>
</feature>
<dbReference type="PANTHER" id="PTHR10887">
    <property type="entry name" value="DNA2/NAM7 HELICASE FAMILY"/>
    <property type="match status" value="1"/>
</dbReference>